<dbReference type="InterPro" id="IPR056116">
    <property type="entry name" value="DUF7699"/>
</dbReference>
<dbReference type="Proteomes" id="UP001154282">
    <property type="component" value="Unassembled WGS sequence"/>
</dbReference>
<dbReference type="Pfam" id="PF24766">
    <property type="entry name" value="DUF7699"/>
    <property type="match status" value="1"/>
</dbReference>
<dbReference type="AlphaFoldDB" id="A0AAV0KCM2"/>
<comment type="caution">
    <text evidence="3">The sequence shown here is derived from an EMBL/GenBank/DDBJ whole genome shotgun (WGS) entry which is preliminary data.</text>
</comment>
<proteinExistence type="predicted"/>
<feature type="region of interest" description="Disordered" evidence="1">
    <location>
        <begin position="285"/>
        <end position="308"/>
    </location>
</feature>
<name>A0AAV0KCM2_9ROSI</name>
<feature type="region of interest" description="Disordered" evidence="1">
    <location>
        <begin position="1"/>
        <end position="52"/>
    </location>
</feature>
<dbReference type="Gene3D" id="3.20.20.70">
    <property type="entry name" value="Aldolase class I"/>
    <property type="match status" value="1"/>
</dbReference>
<dbReference type="InterPro" id="IPR003034">
    <property type="entry name" value="SAP_dom"/>
</dbReference>
<organism evidence="3 4">
    <name type="scientific">Linum tenue</name>
    <dbReference type="NCBI Taxonomy" id="586396"/>
    <lineage>
        <taxon>Eukaryota</taxon>
        <taxon>Viridiplantae</taxon>
        <taxon>Streptophyta</taxon>
        <taxon>Embryophyta</taxon>
        <taxon>Tracheophyta</taxon>
        <taxon>Spermatophyta</taxon>
        <taxon>Magnoliopsida</taxon>
        <taxon>eudicotyledons</taxon>
        <taxon>Gunneridae</taxon>
        <taxon>Pentapetalae</taxon>
        <taxon>rosids</taxon>
        <taxon>fabids</taxon>
        <taxon>Malpighiales</taxon>
        <taxon>Linaceae</taxon>
        <taxon>Linum</taxon>
    </lineage>
</organism>
<feature type="compositionally biased region" description="Acidic residues" evidence="1">
    <location>
        <begin position="41"/>
        <end position="52"/>
    </location>
</feature>
<feature type="domain" description="SAP" evidence="2">
    <location>
        <begin position="108"/>
        <end position="142"/>
    </location>
</feature>
<evidence type="ECO:0000313" key="4">
    <source>
        <dbReference type="Proteomes" id="UP001154282"/>
    </source>
</evidence>
<dbReference type="Pfam" id="PF02037">
    <property type="entry name" value="SAP"/>
    <property type="match status" value="1"/>
</dbReference>
<dbReference type="SUPFAM" id="SSF68906">
    <property type="entry name" value="SAP domain"/>
    <property type="match status" value="1"/>
</dbReference>
<reference evidence="3" key="1">
    <citation type="submission" date="2022-08" db="EMBL/GenBank/DDBJ databases">
        <authorList>
            <person name="Gutierrez-Valencia J."/>
        </authorList>
    </citation>
    <scope>NUCLEOTIDE SEQUENCE</scope>
</reference>
<protein>
    <recommendedName>
        <fullName evidence="2">SAP domain-containing protein</fullName>
    </recommendedName>
</protein>
<dbReference type="InterPro" id="IPR036361">
    <property type="entry name" value="SAP_dom_sf"/>
</dbReference>
<evidence type="ECO:0000313" key="3">
    <source>
        <dbReference type="EMBL" id="CAI0419239.1"/>
    </source>
</evidence>
<sequence length="639" mass="72330">MATIEQQQLKDQRLRGQDREVEEELERDDDYNVGGERSESDSSDLDCCDSDSDSSYNALDETNRKLSSLSIRKKSRTRLARDCGVEGNSREIEVNGDVVAKLVEAGDVEKLKLDQCKAYLRKHGLRLSGCKSTLIQRIKEHQEISGGRGEEKYPLSSFVVNCKGDACMGDIVLFEQTVYDMYNVASRSASGPPCGKRTVAGRIVKESYGAAKQQHTFTVEVLWSKGEKPLPPLHPLLIKGRNLYRLKTLRQKWKDEEERTRVLMEKHSRGSLARSDREIRIGVKDKKKQMVKKGRVSRKNPNENHPDSVMVDLTVQHSSVVANSEAMATLGKNSGKGTNQDLTLAASIQPPRFRAATHAAHMEVKPEKATVLHPNSGQSNGNDTIVKEESSRHQNSYYPQEDSIRHQNSRISLPKSSKVIIPQAGLPRNQTQKHESHRRDQVPLDSVMYSDVFSMQRNYDRSCFDKYQHMSFRREMSPTKNYDRSFRRELSAANYNRQPFSLLDNGLPRMPYHGQRINRKLELYLAYIREGQGRTLRTLHLHQSYSLFSSDHSHESPGSRCCRCFCPYHATPQLDYSPATITVVEEIEGPVLYGLAAKGEQGAREVIQTMKNEFELTMALAAVLASMTLQGAITDSVFF</sequence>
<dbReference type="EMBL" id="CAMGYJ010000005">
    <property type="protein sequence ID" value="CAI0419239.1"/>
    <property type="molecule type" value="Genomic_DNA"/>
</dbReference>
<accession>A0AAV0KCM2</accession>
<dbReference type="PROSITE" id="PS50800">
    <property type="entry name" value="SAP"/>
    <property type="match status" value="1"/>
</dbReference>
<feature type="compositionally biased region" description="Acidic residues" evidence="1">
    <location>
        <begin position="20"/>
        <end position="31"/>
    </location>
</feature>
<feature type="compositionally biased region" description="Basic residues" evidence="1">
    <location>
        <begin position="285"/>
        <end position="298"/>
    </location>
</feature>
<dbReference type="InterPro" id="IPR013785">
    <property type="entry name" value="Aldolase_TIM"/>
</dbReference>
<feature type="compositionally biased region" description="Polar residues" evidence="1">
    <location>
        <begin position="373"/>
        <end position="383"/>
    </location>
</feature>
<keyword evidence="4" id="KW-1185">Reference proteome</keyword>
<dbReference type="PANTHER" id="PTHR35323">
    <property type="entry name" value="SAP DOMAIN-CONTAINING PROTEIN"/>
    <property type="match status" value="1"/>
</dbReference>
<feature type="compositionally biased region" description="Basic and acidic residues" evidence="1">
    <location>
        <begin position="8"/>
        <end position="19"/>
    </location>
</feature>
<dbReference type="Gene3D" id="1.10.720.30">
    <property type="entry name" value="SAP domain"/>
    <property type="match status" value="1"/>
</dbReference>
<gene>
    <name evidence="3" type="ORF">LITE_LOCUS17922</name>
</gene>
<feature type="region of interest" description="Disordered" evidence="1">
    <location>
        <begin position="371"/>
        <end position="408"/>
    </location>
</feature>
<evidence type="ECO:0000256" key="1">
    <source>
        <dbReference type="SAM" id="MobiDB-lite"/>
    </source>
</evidence>
<dbReference type="PANTHER" id="PTHR35323:SF5">
    <property type="entry name" value="ZINC FINGER CCCH DOMAIN-CONTAINING PROTEIN 62"/>
    <property type="match status" value="1"/>
</dbReference>
<evidence type="ECO:0000259" key="2">
    <source>
        <dbReference type="PROSITE" id="PS50800"/>
    </source>
</evidence>